<keyword evidence="3" id="KW-1133">Transmembrane helix</keyword>
<dbReference type="InterPro" id="IPR011161">
    <property type="entry name" value="MHC_I-like_Ag-recog"/>
</dbReference>
<evidence type="ECO:0000256" key="3">
    <source>
        <dbReference type="SAM" id="Phobius"/>
    </source>
</evidence>
<evidence type="ECO:0000256" key="2">
    <source>
        <dbReference type="ARBA" id="ARBA00023319"/>
    </source>
</evidence>
<dbReference type="GO" id="GO:0006955">
    <property type="term" value="P:immune response"/>
    <property type="evidence" value="ECO:0007669"/>
    <property type="project" value="TreeGrafter"/>
</dbReference>
<protein>
    <submittedName>
        <fullName evidence="6">H-2 class I histocompatibility antigen, K-B alpha chain-like</fullName>
    </submittedName>
</protein>
<dbReference type="GeneID" id="113120193"/>
<dbReference type="SUPFAM" id="SSF48726">
    <property type="entry name" value="Immunoglobulin"/>
    <property type="match status" value="1"/>
</dbReference>
<feature type="domain" description="Immunoglobulin C1-set" evidence="4">
    <location>
        <begin position="125"/>
        <end position="195"/>
    </location>
</feature>
<organism evidence="5 6">
    <name type="scientific">Carassius auratus</name>
    <name type="common">Goldfish</name>
    <dbReference type="NCBI Taxonomy" id="7957"/>
    <lineage>
        <taxon>Eukaryota</taxon>
        <taxon>Metazoa</taxon>
        <taxon>Chordata</taxon>
        <taxon>Craniata</taxon>
        <taxon>Vertebrata</taxon>
        <taxon>Euteleostomi</taxon>
        <taxon>Actinopterygii</taxon>
        <taxon>Neopterygii</taxon>
        <taxon>Teleostei</taxon>
        <taxon>Ostariophysi</taxon>
        <taxon>Cypriniformes</taxon>
        <taxon>Cyprinidae</taxon>
        <taxon>Cyprininae</taxon>
        <taxon>Carassius</taxon>
    </lineage>
</organism>
<dbReference type="Pfam" id="PF07654">
    <property type="entry name" value="C1-set"/>
    <property type="match status" value="1"/>
</dbReference>
<dbReference type="InterPro" id="IPR013783">
    <property type="entry name" value="Ig-like_fold"/>
</dbReference>
<proteinExistence type="predicted"/>
<dbReference type="InterPro" id="IPR036179">
    <property type="entry name" value="Ig-like_dom_sf"/>
</dbReference>
<dbReference type="Gene3D" id="2.60.40.10">
    <property type="entry name" value="Immunoglobulins"/>
    <property type="match status" value="1"/>
</dbReference>
<dbReference type="OrthoDB" id="8936120at2759"/>
<keyword evidence="3" id="KW-0812">Transmembrane</keyword>
<name>A0A6P6RJN7_CARAU</name>
<dbReference type="GO" id="GO:0009897">
    <property type="term" value="C:external side of plasma membrane"/>
    <property type="evidence" value="ECO:0007669"/>
    <property type="project" value="TreeGrafter"/>
</dbReference>
<dbReference type="InterPro" id="IPR003597">
    <property type="entry name" value="Ig_C1-set"/>
</dbReference>
<dbReference type="GO" id="GO:0005615">
    <property type="term" value="C:extracellular space"/>
    <property type="evidence" value="ECO:0007669"/>
    <property type="project" value="TreeGrafter"/>
</dbReference>
<dbReference type="PANTHER" id="PTHR16675">
    <property type="entry name" value="MHC CLASS I-RELATED"/>
    <property type="match status" value="1"/>
</dbReference>
<evidence type="ECO:0000256" key="1">
    <source>
        <dbReference type="ARBA" id="ARBA00023180"/>
    </source>
</evidence>
<dbReference type="Proteomes" id="UP000515129">
    <property type="component" value="Chromosome 19"/>
</dbReference>
<accession>A0A6P6RJN7</accession>
<dbReference type="InterPro" id="IPR011162">
    <property type="entry name" value="MHC_I/II-like_Ag-recog"/>
</dbReference>
<feature type="transmembrane region" description="Helical" evidence="3">
    <location>
        <begin position="213"/>
        <end position="236"/>
    </location>
</feature>
<dbReference type="Pfam" id="PF00129">
    <property type="entry name" value="MHC_I"/>
    <property type="match status" value="1"/>
</dbReference>
<dbReference type="RefSeq" id="XP_026145919.1">
    <property type="nucleotide sequence ID" value="XM_026290134.1"/>
</dbReference>
<dbReference type="SMART" id="SM00407">
    <property type="entry name" value="IGc1"/>
    <property type="match status" value="1"/>
</dbReference>
<dbReference type="InterPro" id="IPR037055">
    <property type="entry name" value="MHC_I-like_Ag-recog_sf"/>
</dbReference>
<evidence type="ECO:0000259" key="4">
    <source>
        <dbReference type="SMART" id="SM00407"/>
    </source>
</evidence>
<gene>
    <name evidence="6" type="primary">LOC113120193</name>
</gene>
<feature type="non-terminal residue" evidence="6">
    <location>
        <position position="1"/>
    </location>
</feature>
<dbReference type="AlphaFoldDB" id="A0A6P6RJN7"/>
<dbReference type="SUPFAM" id="SSF54452">
    <property type="entry name" value="MHC antigen-recognition domain"/>
    <property type="match status" value="1"/>
</dbReference>
<dbReference type="KEGG" id="caua:113120193"/>
<dbReference type="Gene3D" id="3.30.500.10">
    <property type="entry name" value="MHC class I-like antigen recognition-like"/>
    <property type="match status" value="1"/>
</dbReference>
<keyword evidence="3" id="KW-0472">Membrane</keyword>
<reference evidence="6" key="1">
    <citation type="submission" date="2025-08" db="UniProtKB">
        <authorList>
            <consortium name="RefSeq"/>
        </authorList>
    </citation>
    <scope>IDENTIFICATION</scope>
    <source>
        <strain evidence="6">Wakin</strain>
        <tissue evidence="6">Muscle</tissue>
    </source>
</reference>
<evidence type="ECO:0000313" key="6">
    <source>
        <dbReference type="RefSeq" id="XP_026145919.1"/>
    </source>
</evidence>
<keyword evidence="2" id="KW-0393">Immunoglobulin domain</keyword>
<keyword evidence="1" id="KW-0325">Glycoprotein</keyword>
<keyword evidence="5" id="KW-1185">Reference proteome</keyword>
<dbReference type="PANTHER" id="PTHR16675:SF193">
    <property type="entry name" value="LOC571647 PROTEIN-RELATED"/>
    <property type="match status" value="1"/>
</dbReference>
<evidence type="ECO:0000313" key="5">
    <source>
        <dbReference type="Proteomes" id="UP000515129"/>
    </source>
</evidence>
<dbReference type="InterPro" id="IPR003006">
    <property type="entry name" value="Ig/MHC_CS"/>
</dbReference>
<dbReference type="InterPro" id="IPR050208">
    <property type="entry name" value="MHC_class-I_related"/>
</dbReference>
<dbReference type="PROSITE" id="PS00290">
    <property type="entry name" value="IG_MHC"/>
    <property type="match status" value="1"/>
</dbReference>
<sequence length="246" mass="28348">FAQCSIQYVCHECCSVIVELHVLQRKSGCELEKCNGTVTSLRAFDEYGFDGEDFIAFNSDTLQWIDKNPKAKETKIKWDQQTERNELLQHFLKTCMNWISTVNNTKKTPPDVHVFVRKAPDDDSKMNLWCLATGFYPRDIEMNIRLDKINTENKISSGIRPNDDGSFQMRVSVEIDRNLRGSYDCFVIHRGLTEPAVVEWEGNYADCETESQWSLKAVLITVSTVLVLIVISYCIYRRKRLNGGEL</sequence>